<dbReference type="PROSITE" id="PS50088">
    <property type="entry name" value="ANK_REPEAT"/>
    <property type="match status" value="2"/>
</dbReference>
<dbReference type="InterPro" id="IPR000299">
    <property type="entry name" value="FERM_domain"/>
</dbReference>
<protein>
    <recommendedName>
        <fullName evidence="2">FERM domain-containing protein</fullName>
    </recommendedName>
</protein>
<dbReference type="CDD" id="cd14473">
    <property type="entry name" value="FERM_B-lobe"/>
    <property type="match status" value="1"/>
</dbReference>
<dbReference type="Pfam" id="PF00373">
    <property type="entry name" value="FERM_M"/>
    <property type="match status" value="1"/>
</dbReference>
<dbReference type="Pfam" id="PF12796">
    <property type="entry name" value="Ank_2"/>
    <property type="match status" value="1"/>
</dbReference>
<dbReference type="InterPro" id="IPR051594">
    <property type="entry name" value="KRIT1/FRMD8"/>
</dbReference>
<dbReference type="InterPro" id="IPR036770">
    <property type="entry name" value="Ankyrin_rpt-contain_sf"/>
</dbReference>
<dbReference type="InterPro" id="IPR035963">
    <property type="entry name" value="FERM_2"/>
</dbReference>
<feature type="domain" description="FERM" evidence="2">
    <location>
        <begin position="406"/>
        <end position="700"/>
    </location>
</feature>
<dbReference type="PROSITE" id="PS50297">
    <property type="entry name" value="ANK_REP_REGION"/>
    <property type="match status" value="1"/>
</dbReference>
<dbReference type="InterPro" id="IPR019749">
    <property type="entry name" value="Band_41_domain"/>
</dbReference>
<dbReference type="InterPro" id="IPR043058">
    <property type="entry name" value="NUDIX_sf"/>
</dbReference>
<dbReference type="PROSITE" id="PS50057">
    <property type="entry name" value="FERM_3"/>
    <property type="match status" value="1"/>
</dbReference>
<dbReference type="InterPro" id="IPR002110">
    <property type="entry name" value="Ankyrin_rpt"/>
</dbReference>
<dbReference type="Gene3D" id="3.10.20.90">
    <property type="entry name" value="Phosphatidylinositol 3-kinase Catalytic Subunit, Chain A, domain 1"/>
    <property type="match status" value="1"/>
</dbReference>
<feature type="repeat" description="ANK" evidence="1">
    <location>
        <begin position="305"/>
        <end position="337"/>
    </location>
</feature>
<accession>A0ABD0LQ83</accession>
<keyword evidence="4" id="KW-1185">Reference proteome</keyword>
<dbReference type="PANTHER" id="PTHR13283:SF11">
    <property type="entry name" value="KREV INTERACTION TRAPPED PROTEIN 1"/>
    <property type="match status" value="1"/>
</dbReference>
<dbReference type="SUPFAM" id="SSF47031">
    <property type="entry name" value="Second domain of FERM"/>
    <property type="match status" value="1"/>
</dbReference>
<dbReference type="InterPro" id="IPR014352">
    <property type="entry name" value="FERM/acyl-CoA-bd_prot_sf"/>
</dbReference>
<reference evidence="3 4" key="1">
    <citation type="journal article" date="2023" name="Sci. Data">
        <title>Genome assembly of the Korean intertidal mud-creeper Batillaria attramentaria.</title>
        <authorList>
            <person name="Patra A.K."/>
            <person name="Ho P.T."/>
            <person name="Jun S."/>
            <person name="Lee S.J."/>
            <person name="Kim Y."/>
            <person name="Won Y.J."/>
        </authorList>
    </citation>
    <scope>NUCLEOTIDE SEQUENCE [LARGE SCALE GENOMIC DNA]</scope>
    <source>
        <strain evidence="3">Wonlab-2016</strain>
    </source>
</reference>
<name>A0ABD0LQ83_9CAEN</name>
<dbReference type="InterPro" id="IPR057096">
    <property type="entry name" value="KRIT1_FRMD8_FERM_C"/>
</dbReference>
<dbReference type="SUPFAM" id="SSF48403">
    <property type="entry name" value="Ankyrin repeat"/>
    <property type="match status" value="1"/>
</dbReference>
<organism evidence="3 4">
    <name type="scientific">Batillaria attramentaria</name>
    <dbReference type="NCBI Taxonomy" id="370345"/>
    <lineage>
        <taxon>Eukaryota</taxon>
        <taxon>Metazoa</taxon>
        <taxon>Spiralia</taxon>
        <taxon>Lophotrochozoa</taxon>
        <taxon>Mollusca</taxon>
        <taxon>Gastropoda</taxon>
        <taxon>Caenogastropoda</taxon>
        <taxon>Sorbeoconcha</taxon>
        <taxon>Cerithioidea</taxon>
        <taxon>Batillariidae</taxon>
        <taxon>Batillaria</taxon>
    </lineage>
</organism>
<dbReference type="Pfam" id="PF24522">
    <property type="entry name" value="KRIT1_FRMD8_FERM_C"/>
    <property type="match status" value="1"/>
</dbReference>
<dbReference type="SMART" id="SM00295">
    <property type="entry name" value="B41"/>
    <property type="match status" value="1"/>
</dbReference>
<evidence type="ECO:0000256" key="1">
    <source>
        <dbReference type="PROSITE-ProRule" id="PRU00023"/>
    </source>
</evidence>
<feature type="repeat" description="ANK" evidence="1">
    <location>
        <begin position="272"/>
        <end position="304"/>
    </location>
</feature>
<sequence>MEVVIVVLRPKQGLASQEFRHSRYEVLLLDNKMSPADSARPSKFLPKFSTDSLEEEPREQVLTEVFRITGGIKGERALHVSWSHASLPTSHRESLSRFSLYCVPVSPQDKLSKRRLEQGHSNPVFWSLDTVMDAVNNGTVLFPPPTRSFLMHLESWLREKHSRPGVVECLFWPRAEYRIHLTVYNPVFIPSRRPPEGSAANLPPEIQLTANEALAKMLSIEKCDIVIMNPLFGSGLPYNPKVNKVVFNQSWGERPVYNMMPFPTSPVEPRWRDKYPLHASAAEGDVTTVERLLSRGYQHSKKDSISWAPIHYAAWYRSADVVKVLLEAGCSPNLTNSELLTPLHIAAKKGFPDVAQQLVHATTVDLSLRDKDGKRALDVCTSAPGRNMEHQQVANIIQGAQLRPNLTVEVQLMDKSVRHLKLVSGMQTTVQDINQQMLNEFRLPMKYCDIFTIWICSKSLELQLKADHRLMEELTKWHSRTVEMLTEADPREEEPVFKWRRNAKVSVDTERQINNAKALDLLFHEAYHNYIHGLYPCKDQDVIVFATLLFCIMFPGNASTMNKSFLTNVNNLKELIPASVMRNSNKNPTHWANKIMKEYSSNLQGRDRSSQAVNIPCHIGVNDVGVHIINQQTKQMLHSYKYVEIKWELILEKSTLEIQVERPSRNAASTRIRTRQAGVIDHLMRQLKQLNALPETTFHV</sequence>
<dbReference type="InterPro" id="IPR019748">
    <property type="entry name" value="FERM_central"/>
</dbReference>
<dbReference type="AlphaFoldDB" id="A0ABD0LQ83"/>
<dbReference type="Gene3D" id="3.30.70.2240">
    <property type="entry name" value="KRIT, N-terminal Nudix domain, NPxY motif-rich region"/>
    <property type="match status" value="1"/>
</dbReference>
<proteinExistence type="predicted"/>
<dbReference type="SMART" id="SM00248">
    <property type="entry name" value="ANK"/>
    <property type="match status" value="3"/>
</dbReference>
<dbReference type="InterPro" id="IPR032022">
    <property type="entry name" value="NUDIX"/>
</dbReference>
<evidence type="ECO:0000259" key="2">
    <source>
        <dbReference type="PROSITE" id="PS50057"/>
    </source>
</evidence>
<dbReference type="Pfam" id="PF16705">
    <property type="entry name" value="NUDIX_5"/>
    <property type="match status" value="1"/>
</dbReference>
<keyword evidence="1" id="KW-0040">ANK repeat</keyword>
<gene>
    <name evidence="3" type="ORF">BaRGS_00007500</name>
</gene>
<dbReference type="PANTHER" id="PTHR13283">
    <property type="entry name" value="KREV INTERACTION TRAPPED 1-RELATED"/>
    <property type="match status" value="1"/>
</dbReference>
<evidence type="ECO:0000313" key="3">
    <source>
        <dbReference type="EMBL" id="KAK7501375.1"/>
    </source>
</evidence>
<dbReference type="Gene3D" id="1.25.40.20">
    <property type="entry name" value="Ankyrin repeat-containing domain"/>
    <property type="match status" value="1"/>
</dbReference>
<dbReference type="Proteomes" id="UP001519460">
    <property type="component" value="Unassembled WGS sequence"/>
</dbReference>
<evidence type="ECO:0000313" key="4">
    <source>
        <dbReference type="Proteomes" id="UP001519460"/>
    </source>
</evidence>
<dbReference type="Gene3D" id="1.20.80.10">
    <property type="match status" value="1"/>
</dbReference>
<dbReference type="EMBL" id="JACVVK020000032">
    <property type="protein sequence ID" value="KAK7501375.1"/>
    <property type="molecule type" value="Genomic_DNA"/>
</dbReference>
<comment type="caution">
    <text evidence="3">The sequence shown here is derived from an EMBL/GenBank/DDBJ whole genome shotgun (WGS) entry which is preliminary data.</text>
</comment>
<dbReference type="Pfam" id="PF00023">
    <property type="entry name" value="Ank"/>
    <property type="match status" value="1"/>
</dbReference>